<feature type="compositionally biased region" description="Basic and acidic residues" evidence="1">
    <location>
        <begin position="1"/>
        <end position="13"/>
    </location>
</feature>
<reference evidence="3" key="2">
    <citation type="submission" date="2020-09" db="EMBL/GenBank/DDBJ databases">
        <authorList>
            <person name="Sun Q."/>
            <person name="Ohkuma M."/>
        </authorList>
    </citation>
    <scope>NUCLEOTIDE SEQUENCE</scope>
    <source>
        <strain evidence="3">JCM 13064</strain>
    </source>
</reference>
<dbReference type="InterPro" id="IPR007278">
    <property type="entry name" value="DUF397"/>
</dbReference>
<evidence type="ECO:0000259" key="2">
    <source>
        <dbReference type="Pfam" id="PF04149"/>
    </source>
</evidence>
<dbReference type="Proteomes" id="UP000645217">
    <property type="component" value="Unassembled WGS sequence"/>
</dbReference>
<comment type="caution">
    <text evidence="3">The sequence shown here is derived from an EMBL/GenBank/DDBJ whole genome shotgun (WGS) entry which is preliminary data.</text>
</comment>
<sequence length="76" mass="8236">MNRPTYERDESRTGEPQAALWRKSSHSAAQGECVEVASNLPGMRAVRDSKNIALPALAVAPAEWAAFLDGVRQEAV</sequence>
<evidence type="ECO:0000313" key="4">
    <source>
        <dbReference type="Proteomes" id="UP000645217"/>
    </source>
</evidence>
<gene>
    <name evidence="3" type="ORF">GCM10007964_31280</name>
</gene>
<feature type="domain" description="DUF397" evidence="2">
    <location>
        <begin position="21"/>
        <end position="72"/>
    </location>
</feature>
<dbReference type="RefSeq" id="WP_189163722.1">
    <property type="nucleotide sequence ID" value="NZ_BMNT01000015.1"/>
</dbReference>
<dbReference type="Pfam" id="PF04149">
    <property type="entry name" value="DUF397"/>
    <property type="match status" value="1"/>
</dbReference>
<reference evidence="3" key="1">
    <citation type="journal article" date="2014" name="Int. J. Syst. Evol. Microbiol.">
        <title>Complete genome sequence of Corynebacterium casei LMG S-19264T (=DSM 44701T), isolated from a smear-ripened cheese.</title>
        <authorList>
            <consortium name="US DOE Joint Genome Institute (JGI-PGF)"/>
            <person name="Walter F."/>
            <person name="Albersmeier A."/>
            <person name="Kalinowski J."/>
            <person name="Ruckert C."/>
        </authorList>
    </citation>
    <scope>NUCLEOTIDE SEQUENCE</scope>
    <source>
        <strain evidence="3">JCM 13064</strain>
    </source>
</reference>
<protein>
    <recommendedName>
        <fullName evidence="2">DUF397 domain-containing protein</fullName>
    </recommendedName>
</protein>
<dbReference type="AlphaFoldDB" id="A0A917R3J9"/>
<evidence type="ECO:0000313" key="3">
    <source>
        <dbReference type="EMBL" id="GGK86404.1"/>
    </source>
</evidence>
<organism evidence="3 4">
    <name type="scientific">Sphaerisporangium melleum</name>
    <dbReference type="NCBI Taxonomy" id="321316"/>
    <lineage>
        <taxon>Bacteria</taxon>
        <taxon>Bacillati</taxon>
        <taxon>Actinomycetota</taxon>
        <taxon>Actinomycetes</taxon>
        <taxon>Streptosporangiales</taxon>
        <taxon>Streptosporangiaceae</taxon>
        <taxon>Sphaerisporangium</taxon>
    </lineage>
</organism>
<accession>A0A917R3J9</accession>
<feature type="region of interest" description="Disordered" evidence="1">
    <location>
        <begin position="1"/>
        <end position="26"/>
    </location>
</feature>
<evidence type="ECO:0000256" key="1">
    <source>
        <dbReference type="SAM" id="MobiDB-lite"/>
    </source>
</evidence>
<keyword evidence="4" id="KW-1185">Reference proteome</keyword>
<proteinExistence type="predicted"/>
<name>A0A917R3J9_9ACTN</name>
<dbReference type="EMBL" id="BMNT01000015">
    <property type="protein sequence ID" value="GGK86404.1"/>
    <property type="molecule type" value="Genomic_DNA"/>
</dbReference>